<dbReference type="OrthoDB" id="9805976at2"/>
<dbReference type="AlphaFoldDB" id="A0A1M5R7P6"/>
<evidence type="ECO:0000256" key="1">
    <source>
        <dbReference type="ARBA" id="ARBA00022630"/>
    </source>
</evidence>
<dbReference type="PANTHER" id="PTHR43278">
    <property type="entry name" value="NAD(P)H-DEPENDENT FMN-CONTAINING OXIDOREDUCTASE YWQN-RELATED"/>
    <property type="match status" value="1"/>
</dbReference>
<dbReference type="EMBL" id="FQXD01000005">
    <property type="protein sequence ID" value="SHH22198.1"/>
    <property type="molecule type" value="Genomic_DNA"/>
</dbReference>
<keyword evidence="5" id="KW-1185">Reference proteome</keyword>
<dbReference type="Proteomes" id="UP000184079">
    <property type="component" value="Unassembled WGS sequence"/>
</dbReference>
<dbReference type="RefSeq" id="WP_073006797.1">
    <property type="nucleotide sequence ID" value="NZ_FQXD01000005.1"/>
</dbReference>
<sequence length="176" mass="20460">MSIVVYHGSTRTNGNTEFLTHHAIPQDTATHIYLRDYNMEPIVDKRHATEGFPHIQDDHLFLIDQLLKHETIVFATPIYWYGMSGPLKTFIDRWSQILRDPNYPHFRQTLKDKKVYLILVGGDQPHIKGLPLVQQFQYICQFFGMTLENYVIGQSRKPGEMVNNKQALQAASQLFD</sequence>
<dbReference type="InterPro" id="IPR029039">
    <property type="entry name" value="Flavoprotein-like_sf"/>
</dbReference>
<gene>
    <name evidence="4" type="ORF">SAMN05421807_10547</name>
</gene>
<feature type="domain" description="NADPH-dependent FMN reductase-like" evidence="3">
    <location>
        <begin position="1"/>
        <end position="126"/>
    </location>
</feature>
<evidence type="ECO:0000256" key="2">
    <source>
        <dbReference type="ARBA" id="ARBA00022643"/>
    </source>
</evidence>
<accession>A0A1M5R7P6</accession>
<proteinExistence type="predicted"/>
<dbReference type="GO" id="GO:0016491">
    <property type="term" value="F:oxidoreductase activity"/>
    <property type="evidence" value="ECO:0007669"/>
    <property type="project" value="InterPro"/>
</dbReference>
<dbReference type="Gene3D" id="3.40.50.360">
    <property type="match status" value="1"/>
</dbReference>
<evidence type="ECO:0000259" key="3">
    <source>
        <dbReference type="Pfam" id="PF03358"/>
    </source>
</evidence>
<protein>
    <submittedName>
        <fullName evidence="4">Multimeric flavodoxin WrbA</fullName>
    </submittedName>
</protein>
<dbReference type="Pfam" id="PF03358">
    <property type="entry name" value="FMN_red"/>
    <property type="match status" value="1"/>
</dbReference>
<organism evidence="4 5">
    <name type="scientific">Virgibacillus chiguensis</name>
    <dbReference type="NCBI Taxonomy" id="411959"/>
    <lineage>
        <taxon>Bacteria</taxon>
        <taxon>Bacillati</taxon>
        <taxon>Bacillota</taxon>
        <taxon>Bacilli</taxon>
        <taxon>Bacillales</taxon>
        <taxon>Bacillaceae</taxon>
        <taxon>Virgibacillus</taxon>
    </lineage>
</organism>
<name>A0A1M5R7P6_9BACI</name>
<reference evidence="5" key="1">
    <citation type="submission" date="2016-11" db="EMBL/GenBank/DDBJ databases">
        <authorList>
            <person name="Varghese N."/>
            <person name="Submissions S."/>
        </authorList>
    </citation>
    <scope>NUCLEOTIDE SEQUENCE [LARGE SCALE GENOMIC DNA]</scope>
    <source>
        <strain evidence="5">CGMCC 1.6496</strain>
    </source>
</reference>
<evidence type="ECO:0000313" key="5">
    <source>
        <dbReference type="Proteomes" id="UP000184079"/>
    </source>
</evidence>
<dbReference type="InterPro" id="IPR005025">
    <property type="entry name" value="FMN_Rdtase-like_dom"/>
</dbReference>
<dbReference type="PANTHER" id="PTHR43278:SF4">
    <property type="entry name" value="NAD(P)H-DEPENDENT FMN-CONTAINING OXIDOREDUCTASE YWQN-RELATED"/>
    <property type="match status" value="1"/>
</dbReference>
<dbReference type="SUPFAM" id="SSF52218">
    <property type="entry name" value="Flavoproteins"/>
    <property type="match status" value="1"/>
</dbReference>
<keyword evidence="1" id="KW-0285">Flavoprotein</keyword>
<keyword evidence="2" id="KW-0288">FMN</keyword>
<evidence type="ECO:0000313" key="4">
    <source>
        <dbReference type="EMBL" id="SHH22198.1"/>
    </source>
</evidence>
<dbReference type="InterPro" id="IPR051796">
    <property type="entry name" value="ISF_SsuE-like"/>
</dbReference>